<name>A0ABV1I0V7_9FIRM</name>
<comment type="caution">
    <text evidence="2">The sequence shown here is derived from an EMBL/GenBank/DDBJ whole genome shotgun (WGS) entry which is preliminary data.</text>
</comment>
<proteinExistence type="predicted"/>
<keyword evidence="1" id="KW-0812">Transmembrane</keyword>
<evidence type="ECO:0000313" key="2">
    <source>
        <dbReference type="EMBL" id="MEQ2578820.1"/>
    </source>
</evidence>
<gene>
    <name evidence="2" type="ORF">WMO62_08205</name>
</gene>
<keyword evidence="1" id="KW-1133">Transmembrane helix</keyword>
<protein>
    <recommendedName>
        <fullName evidence="4">SH3 domain-containing protein</fullName>
    </recommendedName>
</protein>
<keyword evidence="1" id="KW-0472">Membrane</keyword>
<dbReference type="Proteomes" id="UP001470288">
    <property type="component" value="Unassembled WGS sequence"/>
</dbReference>
<organism evidence="2 3">
    <name type="scientific">Hominiventricola aquisgranensis</name>
    <dbReference type="NCBI Taxonomy" id="3133164"/>
    <lineage>
        <taxon>Bacteria</taxon>
        <taxon>Bacillati</taxon>
        <taxon>Bacillota</taxon>
        <taxon>Clostridia</taxon>
        <taxon>Lachnospirales</taxon>
        <taxon>Lachnospiraceae</taxon>
        <taxon>Hominiventricola</taxon>
    </lineage>
</organism>
<dbReference type="Gene3D" id="2.30.30.40">
    <property type="entry name" value="SH3 Domains"/>
    <property type="match status" value="1"/>
</dbReference>
<evidence type="ECO:0008006" key="4">
    <source>
        <dbReference type="Google" id="ProtNLM"/>
    </source>
</evidence>
<keyword evidence="3" id="KW-1185">Reference proteome</keyword>
<accession>A0ABV1I0V7</accession>
<reference evidence="2 3" key="1">
    <citation type="submission" date="2024-03" db="EMBL/GenBank/DDBJ databases">
        <title>Human intestinal bacterial collection.</title>
        <authorList>
            <person name="Pauvert C."/>
            <person name="Hitch T.C.A."/>
            <person name="Clavel T."/>
        </authorList>
    </citation>
    <scope>NUCLEOTIDE SEQUENCE [LARGE SCALE GENOMIC DNA]</scope>
    <source>
        <strain evidence="2 3">CLA-AA-H78B</strain>
    </source>
</reference>
<dbReference type="RefSeq" id="WP_349144384.1">
    <property type="nucleotide sequence ID" value="NZ_JBBMFC010000012.1"/>
</dbReference>
<sequence length="343" mass="39256">MKNDNSKTPYDSYLESFEKIRKSLIPLTKTLSEMIFDTSAFTGAAELMSSRIAEMVKEYENVDISKSVSAVLKAAYTPFKVSESYKQSMESFEEIGRQFSAINIAEESRRSLDSIQNIAKLLISVSTIDTARSIQNLQESMKIFTDSVIAEQINQLESINYGKIFSQTLQKNGTFKEAVDAAYESLQEENISENVELETDFASEQEIQDTINDQMNNPVGFQERVANWAAEKYKKYFIVINFWLFIWGIFIQPYLQENVGLPVMTYVASDVKELPEKGAKIVTRLKKNIEATIIKNTNYYYKVTFIDEDGVRKEGYVAKRNLKIIEEPETEETEEEPTSLSNE</sequence>
<dbReference type="EMBL" id="JBBMFC010000012">
    <property type="protein sequence ID" value="MEQ2578820.1"/>
    <property type="molecule type" value="Genomic_DNA"/>
</dbReference>
<evidence type="ECO:0000313" key="3">
    <source>
        <dbReference type="Proteomes" id="UP001470288"/>
    </source>
</evidence>
<evidence type="ECO:0000256" key="1">
    <source>
        <dbReference type="SAM" id="Phobius"/>
    </source>
</evidence>
<feature type="transmembrane region" description="Helical" evidence="1">
    <location>
        <begin position="236"/>
        <end position="255"/>
    </location>
</feature>